<keyword evidence="2" id="KW-1185">Reference proteome</keyword>
<sequence>MKFSFIIFLIFITSITYSQRKLNLEITFKNGKVIQGDFNVSIKKIEDAKTKKEYNYDSITTMIIDKKNPRLDAYIINIKKNVNSKKILQGIGYIIHQNKHLELYQVAFHIKDSYQSNISREFRKGSELYIKRKNESYAFNIGFIDGKGWHKIKKRVITFFKDCPKIVKYIKQGKLDVKETIKLIDFYNEYCYSNIKN</sequence>
<evidence type="ECO:0000313" key="2">
    <source>
        <dbReference type="Proteomes" id="UP000245670"/>
    </source>
</evidence>
<evidence type="ECO:0000313" key="1">
    <source>
        <dbReference type="EMBL" id="PWG06278.1"/>
    </source>
</evidence>
<dbReference type="EMBL" id="QFFG01000001">
    <property type="protein sequence ID" value="PWG06278.1"/>
    <property type="molecule type" value="Genomic_DNA"/>
</dbReference>
<dbReference type="OrthoDB" id="1117699at2"/>
<comment type="caution">
    <text evidence="1">The sequence shown here is derived from an EMBL/GenBank/DDBJ whole genome shotgun (WGS) entry which is preliminary data.</text>
</comment>
<accession>A0A2U2JD60</accession>
<protein>
    <submittedName>
        <fullName evidence="1">Uncharacterized protein</fullName>
    </submittedName>
</protein>
<gene>
    <name evidence="1" type="ORF">DIS07_00150</name>
</gene>
<proteinExistence type="predicted"/>
<dbReference type="Proteomes" id="UP000245670">
    <property type="component" value="Unassembled WGS sequence"/>
</dbReference>
<organism evidence="1 2">
    <name type="scientific">Polaribacter aquimarinus</name>
    <dbReference type="NCBI Taxonomy" id="2100726"/>
    <lineage>
        <taxon>Bacteria</taxon>
        <taxon>Pseudomonadati</taxon>
        <taxon>Bacteroidota</taxon>
        <taxon>Flavobacteriia</taxon>
        <taxon>Flavobacteriales</taxon>
        <taxon>Flavobacteriaceae</taxon>
    </lineage>
</organism>
<reference evidence="1 2" key="1">
    <citation type="submission" date="2018-05" db="EMBL/GenBank/DDBJ databases">
        <title>Polaribacter aquimarinus sp. nov., isolated from sediment in a sediment of sea.</title>
        <authorList>
            <person name="Lu D."/>
        </authorList>
    </citation>
    <scope>NUCLEOTIDE SEQUENCE [LARGE SCALE GENOMIC DNA]</scope>
    <source>
        <strain evidence="1 2">ZY113</strain>
    </source>
</reference>
<name>A0A2U2JD60_9FLAO</name>
<dbReference type="RefSeq" id="WP_109403194.1">
    <property type="nucleotide sequence ID" value="NZ_QFFG01000001.1"/>
</dbReference>
<dbReference type="AlphaFoldDB" id="A0A2U2JD60"/>